<evidence type="ECO:0000313" key="2">
    <source>
        <dbReference type="Proteomes" id="UP000789860"/>
    </source>
</evidence>
<reference evidence="1" key="1">
    <citation type="submission" date="2021-06" db="EMBL/GenBank/DDBJ databases">
        <authorList>
            <person name="Kallberg Y."/>
            <person name="Tangrot J."/>
            <person name="Rosling A."/>
        </authorList>
    </citation>
    <scope>NUCLEOTIDE SEQUENCE</scope>
    <source>
        <strain evidence="1">AU212A</strain>
    </source>
</reference>
<keyword evidence="2" id="KW-1185">Reference proteome</keyword>
<dbReference type="EMBL" id="CAJVPM010013382">
    <property type="protein sequence ID" value="CAG8594539.1"/>
    <property type="molecule type" value="Genomic_DNA"/>
</dbReference>
<comment type="caution">
    <text evidence="1">The sequence shown here is derived from an EMBL/GenBank/DDBJ whole genome shotgun (WGS) entry which is preliminary data.</text>
</comment>
<gene>
    <name evidence="1" type="ORF">SCALOS_LOCUS6701</name>
</gene>
<feature type="non-terminal residue" evidence="1">
    <location>
        <position position="323"/>
    </location>
</feature>
<dbReference type="Proteomes" id="UP000789860">
    <property type="component" value="Unassembled WGS sequence"/>
</dbReference>
<organism evidence="1 2">
    <name type="scientific">Scutellospora calospora</name>
    <dbReference type="NCBI Taxonomy" id="85575"/>
    <lineage>
        <taxon>Eukaryota</taxon>
        <taxon>Fungi</taxon>
        <taxon>Fungi incertae sedis</taxon>
        <taxon>Mucoromycota</taxon>
        <taxon>Glomeromycotina</taxon>
        <taxon>Glomeromycetes</taxon>
        <taxon>Diversisporales</taxon>
        <taxon>Gigasporaceae</taxon>
        <taxon>Scutellospora</taxon>
    </lineage>
</organism>
<accession>A0ACA9MIR9</accession>
<name>A0ACA9MIR9_9GLOM</name>
<protein>
    <submittedName>
        <fullName evidence="1">6662_t:CDS:1</fullName>
    </submittedName>
</protein>
<sequence length="323" mass="36204">MDEKSLSSFVNPDSQDKAFDVTEPTVDLQPECLEHLKKTDPSHISDDSCLFNDDSRSDSKHPLPNNDKEADRLQVVHYLLKSLFQSNYIAPVHSILKDSNAKVLDVCCGSAIWILEMAAEFPLSTFTGINITTICPRDIPSNCNFIQANILDGLPFPDDYFDYVHCRCALAGFNVNNVNDWNNKIIPEIVRVSKPAAFFEHCEFDVHNVNAGPILKKISNAELSFGSSRGVDGMVFDKIGDFLLSNKFLTNINQQKKYCPLGTWGGESGKMVLVQSQMAEFMNLTSQEFEDMINDCIKEAESFRTYSKIHIICAQKIVPSITV</sequence>
<proteinExistence type="predicted"/>
<evidence type="ECO:0000313" key="1">
    <source>
        <dbReference type="EMBL" id="CAG8594539.1"/>
    </source>
</evidence>